<feature type="chain" id="PRO_5001589127" evidence="1">
    <location>
        <begin position="24"/>
        <end position="358"/>
    </location>
</feature>
<comment type="caution">
    <text evidence="4">The sequence shown here is derived from an EMBL/GenBank/DDBJ whole genome shotgun (WGS) entry which is preliminary data.</text>
</comment>
<dbReference type="eggNOG" id="COG1566">
    <property type="taxonomic scope" value="Bacteria"/>
</dbReference>
<dbReference type="Pfam" id="PF25963">
    <property type="entry name" value="Beta-barrel_AAEA"/>
    <property type="match status" value="1"/>
</dbReference>
<proteinExistence type="predicted"/>
<dbReference type="EMBL" id="CBLX010000008">
    <property type="protein sequence ID" value="CDG39084.1"/>
    <property type="molecule type" value="Genomic_DNA"/>
</dbReference>
<feature type="domain" description="p-hydroxybenzoic acid efflux pump subunit AaeA-like beta-barrel" evidence="3">
    <location>
        <begin position="248"/>
        <end position="333"/>
    </location>
</feature>
<dbReference type="Gene3D" id="2.40.30.170">
    <property type="match status" value="1"/>
</dbReference>
<organism evidence="4 5">
    <name type="scientific">Asaia bogorensis</name>
    <dbReference type="NCBI Taxonomy" id="91915"/>
    <lineage>
        <taxon>Bacteria</taxon>
        <taxon>Pseudomonadati</taxon>
        <taxon>Pseudomonadota</taxon>
        <taxon>Alphaproteobacteria</taxon>
        <taxon>Acetobacterales</taxon>
        <taxon>Acetobacteraceae</taxon>
        <taxon>Asaia</taxon>
    </lineage>
</organism>
<dbReference type="InterPro" id="IPR058634">
    <property type="entry name" value="AaeA-lik-b-barrel"/>
</dbReference>
<protein>
    <submittedName>
        <fullName evidence="4">Membrane fusion component of tripartite multidrug resistance system</fullName>
    </submittedName>
</protein>
<dbReference type="Pfam" id="PF25917">
    <property type="entry name" value="BSH_RND"/>
    <property type="match status" value="1"/>
</dbReference>
<dbReference type="SUPFAM" id="SSF111369">
    <property type="entry name" value="HlyD-like secretion proteins"/>
    <property type="match status" value="2"/>
</dbReference>
<dbReference type="PANTHER" id="PTHR30386">
    <property type="entry name" value="MEMBRANE FUSION SUBUNIT OF EMRAB-TOLC MULTIDRUG EFFLUX PUMP"/>
    <property type="match status" value="1"/>
</dbReference>
<sequence length="358" mass="38396">MAYKKPLLFAGCTALVLTGLAWSADRFFVGDGRHQSTNDAYITADFTRVAPKVAGRIDSVPVADNQKVRAGDVLAHIEDDDYRTALDTARGKHRAAQADIANLAAAQRRQSALIDAALSTIEADEAALLFARQNAARYRALSAGGASTIEQQQGAEDRQREAVARLARDKAAVNADRAGLAVLAAESERAQGVLIQTRSLVRQAELDLSYCTITAPVDGVVGARDVRVGMYVHPGTGLLAVVPVRQAYVIANFQETQMARMQTGQKAEIRVDSFPDAVLHAHVDSVAPATNVAFAVIQPDNATGNFTKVVQRVPVKLVFDDGQPLARRVRVGMSVEAMIDTASPRDGAHGTDARFVWE</sequence>
<evidence type="ECO:0000313" key="4">
    <source>
        <dbReference type="EMBL" id="CDG39084.1"/>
    </source>
</evidence>
<dbReference type="Gene3D" id="2.40.50.100">
    <property type="match status" value="1"/>
</dbReference>
<dbReference type="RefSeq" id="WP_023979869.1">
    <property type="nucleotide sequence ID" value="NZ_CBLX010000008.1"/>
</dbReference>
<feature type="signal peptide" evidence="1">
    <location>
        <begin position="1"/>
        <end position="23"/>
    </location>
</feature>
<dbReference type="Proteomes" id="UP000027583">
    <property type="component" value="Unassembled WGS sequence"/>
</dbReference>
<dbReference type="InterPro" id="IPR058625">
    <property type="entry name" value="MdtA-like_BSH"/>
</dbReference>
<dbReference type="AlphaFoldDB" id="A0A060QD59"/>
<dbReference type="Gene3D" id="1.10.287.470">
    <property type="entry name" value="Helix hairpin bin"/>
    <property type="match status" value="1"/>
</dbReference>
<reference evidence="4 5" key="1">
    <citation type="journal article" date="2014" name="Genome Biol. Evol.">
        <title>Acetic acid bacteria genomes reveal functional traits for adaptation to life in insect guts.</title>
        <authorList>
            <person name="Chouaia B."/>
            <person name="Gaiarsa S."/>
            <person name="Crotti E."/>
            <person name="Comandatore F."/>
            <person name="Degli Esposti M."/>
            <person name="Ricci I."/>
            <person name="Alma A."/>
            <person name="Favia G."/>
            <person name="Bandi C."/>
            <person name="Daffonchio D."/>
        </authorList>
    </citation>
    <scope>NUCLEOTIDE SEQUENCE [LARGE SCALE GENOMIC DNA]</scope>
    <source>
        <strain evidence="4 5">SF2.1</strain>
    </source>
</reference>
<dbReference type="PANTHER" id="PTHR30386:SF24">
    <property type="entry name" value="MULTIDRUG RESISTANCE EFFLUX PUMP"/>
    <property type="match status" value="1"/>
</dbReference>
<accession>A0A060QD59</accession>
<gene>
    <name evidence="4" type="ORF">ASAP_1039</name>
</gene>
<evidence type="ECO:0000256" key="1">
    <source>
        <dbReference type="SAM" id="SignalP"/>
    </source>
</evidence>
<evidence type="ECO:0000313" key="5">
    <source>
        <dbReference type="Proteomes" id="UP000027583"/>
    </source>
</evidence>
<feature type="domain" description="Multidrug resistance protein MdtA-like barrel-sandwich hybrid" evidence="2">
    <location>
        <begin position="48"/>
        <end position="241"/>
    </location>
</feature>
<dbReference type="InterPro" id="IPR050739">
    <property type="entry name" value="MFP"/>
</dbReference>
<reference evidence="4 5" key="2">
    <citation type="journal article" date="2014" name="PLoS ONE">
        <title>Evolution of mitochondria reconstructed from the energy metabolism of living bacteria.</title>
        <authorList>
            <person name="Degli Esposti M."/>
            <person name="Chouaia B."/>
            <person name="Comandatore F."/>
            <person name="Crotti E."/>
            <person name="Sassera D."/>
            <person name="Lievens P.M."/>
            <person name="Daffonchio D."/>
            <person name="Bandi C."/>
        </authorList>
    </citation>
    <scope>NUCLEOTIDE SEQUENCE [LARGE SCALE GENOMIC DNA]</scope>
    <source>
        <strain evidence="4 5">SF2.1</strain>
    </source>
</reference>
<dbReference type="GO" id="GO:0055085">
    <property type="term" value="P:transmembrane transport"/>
    <property type="evidence" value="ECO:0007669"/>
    <property type="project" value="InterPro"/>
</dbReference>
<name>A0A060QD59_9PROT</name>
<evidence type="ECO:0000259" key="2">
    <source>
        <dbReference type="Pfam" id="PF25917"/>
    </source>
</evidence>
<keyword evidence="1" id="KW-0732">Signal</keyword>
<evidence type="ECO:0000259" key="3">
    <source>
        <dbReference type="Pfam" id="PF25963"/>
    </source>
</evidence>